<proteinExistence type="predicted"/>
<accession>A0A4U0T986</accession>
<evidence type="ECO:0000313" key="2">
    <source>
        <dbReference type="Proteomes" id="UP000305778"/>
    </source>
</evidence>
<dbReference type="EMBL" id="SUMC01000001">
    <property type="protein sequence ID" value="TKA13185.1"/>
    <property type="molecule type" value="Genomic_DNA"/>
</dbReference>
<sequence>MTAICYQCRGTAGELIAVGIIGQDNSGGGTLYACAACRKARRLMPMKDWKHIGDGRPQYYSRTVPERR</sequence>
<organism evidence="1 2">
    <name type="scientific">Actinacidiphila oryziradicis</name>
    <dbReference type="NCBI Taxonomy" id="2571141"/>
    <lineage>
        <taxon>Bacteria</taxon>
        <taxon>Bacillati</taxon>
        <taxon>Actinomycetota</taxon>
        <taxon>Actinomycetes</taxon>
        <taxon>Kitasatosporales</taxon>
        <taxon>Streptomycetaceae</taxon>
        <taxon>Actinacidiphila</taxon>
    </lineage>
</organism>
<dbReference type="Proteomes" id="UP000305778">
    <property type="component" value="Unassembled WGS sequence"/>
</dbReference>
<gene>
    <name evidence="1" type="ORF">FCI23_00105</name>
</gene>
<protein>
    <submittedName>
        <fullName evidence="1">Uncharacterized protein</fullName>
    </submittedName>
</protein>
<dbReference type="OrthoDB" id="4328863at2"/>
<reference evidence="1 2" key="1">
    <citation type="submission" date="2019-04" db="EMBL/GenBank/DDBJ databases">
        <title>Streptomyces oryziradicis sp. nov., a novel actinomycete isolated from rhizosphere soil of rice (Oryza sativa L.).</title>
        <authorList>
            <person name="Li C."/>
        </authorList>
    </citation>
    <scope>NUCLEOTIDE SEQUENCE [LARGE SCALE GENOMIC DNA]</scope>
    <source>
        <strain evidence="1 2">NEAU-C40</strain>
    </source>
</reference>
<name>A0A4U0T986_9ACTN</name>
<dbReference type="AlphaFoldDB" id="A0A4U0T986"/>
<dbReference type="RefSeq" id="WP_136721344.1">
    <property type="nucleotide sequence ID" value="NZ_SUMC01000001.1"/>
</dbReference>
<comment type="caution">
    <text evidence="1">The sequence shown here is derived from an EMBL/GenBank/DDBJ whole genome shotgun (WGS) entry which is preliminary data.</text>
</comment>
<keyword evidence="2" id="KW-1185">Reference proteome</keyword>
<evidence type="ECO:0000313" key="1">
    <source>
        <dbReference type="EMBL" id="TKA13185.1"/>
    </source>
</evidence>